<dbReference type="AlphaFoldDB" id="A0A0E9WRN4"/>
<proteinExistence type="predicted"/>
<organism evidence="1">
    <name type="scientific">Anguilla anguilla</name>
    <name type="common">European freshwater eel</name>
    <name type="synonym">Muraena anguilla</name>
    <dbReference type="NCBI Taxonomy" id="7936"/>
    <lineage>
        <taxon>Eukaryota</taxon>
        <taxon>Metazoa</taxon>
        <taxon>Chordata</taxon>
        <taxon>Craniata</taxon>
        <taxon>Vertebrata</taxon>
        <taxon>Euteleostomi</taxon>
        <taxon>Actinopterygii</taxon>
        <taxon>Neopterygii</taxon>
        <taxon>Teleostei</taxon>
        <taxon>Anguilliformes</taxon>
        <taxon>Anguillidae</taxon>
        <taxon>Anguilla</taxon>
    </lineage>
</organism>
<name>A0A0E9WRN4_ANGAN</name>
<reference evidence="1" key="2">
    <citation type="journal article" date="2015" name="Fish Shellfish Immunol.">
        <title>Early steps in the European eel (Anguilla anguilla)-Vibrio vulnificus interaction in the gills: Role of the RtxA13 toxin.</title>
        <authorList>
            <person name="Callol A."/>
            <person name="Pajuelo D."/>
            <person name="Ebbesson L."/>
            <person name="Teles M."/>
            <person name="MacKenzie S."/>
            <person name="Amaro C."/>
        </authorList>
    </citation>
    <scope>NUCLEOTIDE SEQUENCE</scope>
</reference>
<dbReference type="EMBL" id="GBXM01015545">
    <property type="protein sequence ID" value="JAH93032.1"/>
    <property type="molecule type" value="Transcribed_RNA"/>
</dbReference>
<evidence type="ECO:0000313" key="1">
    <source>
        <dbReference type="EMBL" id="JAH93032.1"/>
    </source>
</evidence>
<accession>A0A0E9WRN4</accession>
<protein>
    <submittedName>
        <fullName evidence="1">Uncharacterized protein</fullName>
    </submittedName>
</protein>
<reference evidence="1" key="1">
    <citation type="submission" date="2014-11" db="EMBL/GenBank/DDBJ databases">
        <authorList>
            <person name="Amaro Gonzalez C."/>
        </authorList>
    </citation>
    <scope>NUCLEOTIDE SEQUENCE</scope>
</reference>
<sequence length="67" mass="7627">MHFLYLCNVTTFKKCTTTYFFIPVLIVRHADCVSGIICCCKQAPGIKAIHSKNKIKSNMCNRGVYRP</sequence>